<dbReference type="PANTHER" id="PTHR43133:SF25">
    <property type="entry name" value="RNA POLYMERASE SIGMA FACTOR RFAY-RELATED"/>
    <property type="match status" value="1"/>
</dbReference>
<evidence type="ECO:0000256" key="1">
    <source>
        <dbReference type="ARBA" id="ARBA00010641"/>
    </source>
</evidence>
<dbReference type="InterPro" id="IPR013324">
    <property type="entry name" value="RNA_pol_sigma_r3/r4-like"/>
</dbReference>
<proteinExistence type="inferred from homology"/>
<dbReference type="InterPro" id="IPR013249">
    <property type="entry name" value="RNA_pol_sigma70_r4_t2"/>
</dbReference>
<dbReference type="NCBIfam" id="TIGR02937">
    <property type="entry name" value="sigma70-ECF"/>
    <property type="match status" value="1"/>
</dbReference>
<dbReference type="InterPro" id="IPR013325">
    <property type="entry name" value="RNA_pol_sigma_r2"/>
</dbReference>
<accession>A0A7W4V029</accession>
<dbReference type="GO" id="GO:0016987">
    <property type="term" value="F:sigma factor activity"/>
    <property type="evidence" value="ECO:0007669"/>
    <property type="project" value="UniProtKB-KW"/>
</dbReference>
<name>A0A7W4V029_LEIAQ</name>
<sequence length="199" mass="21998">MRGFLLDEPAVLDRIHDGDADAFGALFDLHHDRVFRQALRLTSSVHDAEDVTAVVFLEAWRRRDAMRVVNGSVIGWLLLTANNVHRNHLRSSRRYREALGNLPAPEYAPDHSGVVDDRLDTDARRTAVRAALARLPKRDQDIITLCVFEELSTADAAEALGVAPGTVKSRLSRAKARLAELLGEDGAADTNDRKNGGER</sequence>
<dbReference type="RefSeq" id="WP_021763994.1">
    <property type="nucleotide sequence ID" value="NZ_JACHVP010000004.1"/>
</dbReference>
<dbReference type="InterPro" id="IPR007627">
    <property type="entry name" value="RNA_pol_sigma70_r2"/>
</dbReference>
<dbReference type="Gene3D" id="1.10.10.10">
    <property type="entry name" value="Winged helix-like DNA-binding domain superfamily/Winged helix DNA-binding domain"/>
    <property type="match status" value="1"/>
</dbReference>
<reference evidence="7 8" key="1">
    <citation type="submission" date="2020-08" db="EMBL/GenBank/DDBJ databases">
        <title>Sequencing the genomes of 1000 actinobacteria strains.</title>
        <authorList>
            <person name="Klenk H.-P."/>
        </authorList>
    </citation>
    <scope>NUCLEOTIDE SEQUENCE [LARGE SCALE GENOMIC DNA]</scope>
    <source>
        <strain evidence="7 8">DSM 20146</strain>
    </source>
</reference>
<dbReference type="CDD" id="cd06171">
    <property type="entry name" value="Sigma70_r4"/>
    <property type="match status" value="1"/>
</dbReference>
<keyword evidence="4" id="KW-0804">Transcription</keyword>
<organism evidence="7 8">
    <name type="scientific">Leifsonia aquatica</name>
    <name type="common">Corynebacterium aquaticum</name>
    <dbReference type="NCBI Taxonomy" id="144185"/>
    <lineage>
        <taxon>Bacteria</taxon>
        <taxon>Bacillati</taxon>
        <taxon>Actinomycetota</taxon>
        <taxon>Actinomycetes</taxon>
        <taxon>Micrococcales</taxon>
        <taxon>Microbacteriaceae</taxon>
        <taxon>Leifsonia</taxon>
    </lineage>
</organism>
<dbReference type="InterPro" id="IPR039425">
    <property type="entry name" value="RNA_pol_sigma-70-like"/>
</dbReference>
<dbReference type="EMBL" id="JACHVP010000004">
    <property type="protein sequence ID" value="MBB2968746.1"/>
    <property type="molecule type" value="Genomic_DNA"/>
</dbReference>
<dbReference type="InterPro" id="IPR014284">
    <property type="entry name" value="RNA_pol_sigma-70_dom"/>
</dbReference>
<feature type="domain" description="RNA polymerase sigma-70 region 2" evidence="5">
    <location>
        <begin position="26"/>
        <end position="94"/>
    </location>
</feature>
<keyword evidence="3" id="KW-0731">Sigma factor</keyword>
<evidence type="ECO:0000256" key="4">
    <source>
        <dbReference type="ARBA" id="ARBA00023163"/>
    </source>
</evidence>
<evidence type="ECO:0000256" key="2">
    <source>
        <dbReference type="ARBA" id="ARBA00023015"/>
    </source>
</evidence>
<evidence type="ECO:0000313" key="7">
    <source>
        <dbReference type="EMBL" id="MBB2968746.1"/>
    </source>
</evidence>
<dbReference type="InterPro" id="IPR036388">
    <property type="entry name" value="WH-like_DNA-bd_sf"/>
</dbReference>
<keyword evidence="2" id="KW-0805">Transcription regulation</keyword>
<dbReference type="GO" id="GO:0006352">
    <property type="term" value="P:DNA-templated transcription initiation"/>
    <property type="evidence" value="ECO:0007669"/>
    <property type="project" value="InterPro"/>
</dbReference>
<evidence type="ECO:0000256" key="3">
    <source>
        <dbReference type="ARBA" id="ARBA00023082"/>
    </source>
</evidence>
<keyword evidence="8" id="KW-1185">Reference proteome</keyword>
<dbReference type="SUPFAM" id="SSF88659">
    <property type="entry name" value="Sigma3 and sigma4 domains of RNA polymerase sigma factors"/>
    <property type="match status" value="1"/>
</dbReference>
<dbReference type="Pfam" id="PF08281">
    <property type="entry name" value="Sigma70_r4_2"/>
    <property type="match status" value="1"/>
</dbReference>
<comment type="caution">
    <text evidence="7">The sequence shown here is derived from an EMBL/GenBank/DDBJ whole genome shotgun (WGS) entry which is preliminary data.</text>
</comment>
<evidence type="ECO:0000313" key="8">
    <source>
        <dbReference type="Proteomes" id="UP000538196"/>
    </source>
</evidence>
<dbReference type="Gene3D" id="1.10.1740.10">
    <property type="match status" value="1"/>
</dbReference>
<dbReference type="AlphaFoldDB" id="A0A7W4V029"/>
<dbReference type="Pfam" id="PF04542">
    <property type="entry name" value="Sigma70_r2"/>
    <property type="match status" value="1"/>
</dbReference>
<evidence type="ECO:0000259" key="6">
    <source>
        <dbReference type="Pfam" id="PF08281"/>
    </source>
</evidence>
<dbReference type="Proteomes" id="UP000538196">
    <property type="component" value="Unassembled WGS sequence"/>
</dbReference>
<dbReference type="SUPFAM" id="SSF88946">
    <property type="entry name" value="Sigma2 domain of RNA polymerase sigma factors"/>
    <property type="match status" value="1"/>
</dbReference>
<protein>
    <submittedName>
        <fullName evidence="7">RNA polymerase sigma-70 factor (ECF subfamily)</fullName>
    </submittedName>
</protein>
<dbReference type="PANTHER" id="PTHR43133">
    <property type="entry name" value="RNA POLYMERASE ECF-TYPE SIGMA FACTO"/>
    <property type="match status" value="1"/>
</dbReference>
<gene>
    <name evidence="7" type="ORF">FHX33_003522</name>
</gene>
<comment type="similarity">
    <text evidence="1">Belongs to the sigma-70 factor family. ECF subfamily.</text>
</comment>
<dbReference type="GO" id="GO:0003677">
    <property type="term" value="F:DNA binding"/>
    <property type="evidence" value="ECO:0007669"/>
    <property type="project" value="InterPro"/>
</dbReference>
<feature type="domain" description="RNA polymerase sigma factor 70 region 4 type 2" evidence="6">
    <location>
        <begin position="127"/>
        <end position="178"/>
    </location>
</feature>
<evidence type="ECO:0000259" key="5">
    <source>
        <dbReference type="Pfam" id="PF04542"/>
    </source>
</evidence>